<feature type="region of interest" description="Disordered" evidence="3">
    <location>
        <begin position="1"/>
        <end position="47"/>
    </location>
</feature>
<organism evidence="5 6">
    <name type="scientific">Cryptococcus wingfieldii CBS 7118</name>
    <dbReference type="NCBI Taxonomy" id="1295528"/>
    <lineage>
        <taxon>Eukaryota</taxon>
        <taxon>Fungi</taxon>
        <taxon>Dikarya</taxon>
        <taxon>Basidiomycota</taxon>
        <taxon>Agaricomycotina</taxon>
        <taxon>Tremellomycetes</taxon>
        <taxon>Tremellales</taxon>
        <taxon>Cryptococcaceae</taxon>
        <taxon>Cryptococcus</taxon>
    </lineage>
</organism>
<dbReference type="GeneID" id="30190457"/>
<reference evidence="5 6" key="1">
    <citation type="submission" date="2016-06" db="EMBL/GenBank/DDBJ databases">
        <title>Evolution of pathogenesis and genome organization in the Tremellales.</title>
        <authorList>
            <person name="Cuomo C."/>
            <person name="Litvintseva A."/>
            <person name="Heitman J."/>
            <person name="Chen Y."/>
            <person name="Sun S."/>
            <person name="Springer D."/>
            <person name="Dromer F."/>
            <person name="Young S."/>
            <person name="Zeng Q."/>
            <person name="Chapman S."/>
            <person name="Gujja S."/>
            <person name="Saif S."/>
            <person name="Birren B."/>
        </authorList>
    </citation>
    <scope>NUCLEOTIDE SEQUENCE [LARGE SCALE GENOMIC DNA]</scope>
    <source>
        <strain evidence="5 6">CBS 7118</strain>
    </source>
</reference>
<evidence type="ECO:0000256" key="2">
    <source>
        <dbReference type="ARBA" id="ARBA00022801"/>
    </source>
</evidence>
<dbReference type="InterPro" id="IPR014905">
    <property type="entry name" value="HIRAN"/>
</dbReference>
<dbReference type="Pfam" id="PF08797">
    <property type="entry name" value="HIRAN"/>
    <property type="match status" value="1"/>
</dbReference>
<dbReference type="EMBL" id="AWGH01000003">
    <property type="protein sequence ID" value="ODO06017.1"/>
    <property type="molecule type" value="Genomic_DNA"/>
</dbReference>
<dbReference type="OrthoDB" id="448448at2759"/>
<name>A0A1E3K0K4_9TREE</name>
<dbReference type="GO" id="GO:0008270">
    <property type="term" value="F:zinc ion binding"/>
    <property type="evidence" value="ECO:0007669"/>
    <property type="project" value="InterPro"/>
</dbReference>
<accession>A0A1E3K0K4</accession>
<evidence type="ECO:0000313" key="6">
    <source>
        <dbReference type="Proteomes" id="UP000094819"/>
    </source>
</evidence>
<keyword evidence="6" id="KW-1185">Reference proteome</keyword>
<dbReference type="GO" id="GO:0016818">
    <property type="term" value="F:hydrolase activity, acting on acid anhydrides, in phosphorus-containing anhydrides"/>
    <property type="evidence" value="ECO:0007669"/>
    <property type="project" value="InterPro"/>
</dbReference>
<evidence type="ECO:0000313" key="5">
    <source>
        <dbReference type="EMBL" id="ODO06017.1"/>
    </source>
</evidence>
<dbReference type="AlphaFoldDB" id="A0A1E3K0K4"/>
<evidence type="ECO:0000256" key="1">
    <source>
        <dbReference type="ARBA" id="ARBA00022723"/>
    </source>
</evidence>
<protein>
    <recommendedName>
        <fullName evidence="4">HIRAN domain-containing protein</fullName>
    </recommendedName>
</protein>
<comment type="caution">
    <text evidence="5">The sequence shown here is derived from an EMBL/GenBank/DDBJ whole genome shotgun (WGS) entry which is preliminary data.</text>
</comment>
<dbReference type="Gene3D" id="3.30.70.2330">
    <property type="match status" value="1"/>
</dbReference>
<keyword evidence="1" id="KW-0479">Metal-binding</keyword>
<dbReference type="Proteomes" id="UP000094819">
    <property type="component" value="Unassembled WGS sequence"/>
</dbReference>
<feature type="compositionally biased region" description="Polar residues" evidence="3">
    <location>
        <begin position="24"/>
        <end position="34"/>
    </location>
</feature>
<dbReference type="GO" id="GO:0003676">
    <property type="term" value="F:nucleic acid binding"/>
    <property type="evidence" value="ECO:0007669"/>
    <property type="project" value="InterPro"/>
</dbReference>
<proteinExistence type="predicted"/>
<dbReference type="RefSeq" id="XP_019034117.1">
    <property type="nucleotide sequence ID" value="XM_019173412.1"/>
</dbReference>
<gene>
    <name evidence="5" type="ORF">L198_01244</name>
</gene>
<keyword evidence="2" id="KW-0378">Hydrolase</keyword>
<evidence type="ECO:0000259" key="4">
    <source>
        <dbReference type="SMART" id="SM00910"/>
    </source>
</evidence>
<sequence>MENIDIPGDAPSTIPKCPREGTAIPSSSQVSIPGSQDVEDDPPASQDLKHWEHVGTFRDYVVGVQYYRGLVGEGESVMLRRDPANEYDSNAIQVVNAGGDQVGHLRRGLAMQLASYMDSNKIFVEGRMAEHNLDGFKHYELGLDLSIYRNRAIIPAREADDPCA</sequence>
<evidence type="ECO:0000256" key="3">
    <source>
        <dbReference type="SAM" id="MobiDB-lite"/>
    </source>
</evidence>
<feature type="domain" description="HIRAN" evidence="4">
    <location>
        <begin position="54"/>
        <end position="149"/>
    </location>
</feature>
<dbReference type="SMART" id="SM00910">
    <property type="entry name" value="HIRAN"/>
    <property type="match status" value="1"/>
</dbReference>